<evidence type="ECO:0000313" key="1">
    <source>
        <dbReference type="EMBL" id="CAJ71502.1"/>
    </source>
</evidence>
<proteinExistence type="predicted"/>
<reference evidence="1" key="2">
    <citation type="submission" date="2006-01" db="EMBL/GenBank/DDBJ databases">
        <authorList>
            <person name="Genoscope"/>
        </authorList>
    </citation>
    <scope>NUCLEOTIDE SEQUENCE</scope>
</reference>
<sequence length="54" mass="6481">MKLVTKTKELFGKRNLENCISPHLCYNHFIKYYILIFNKDKIRGRKDSTGLYDI</sequence>
<reference evidence="1" key="1">
    <citation type="journal article" date="2006" name="Nature">
        <title>Deciphering the evolution and metabolism of an anammox bacterium from a community genome.</title>
        <authorList>
            <person name="Strous M."/>
            <person name="Pelletier E."/>
            <person name="Mangenot S."/>
            <person name="Rattei T."/>
            <person name="Lehner A."/>
            <person name="Taylor M.W."/>
            <person name="Horn M."/>
            <person name="Daims H."/>
            <person name="Bartol-Mavel D."/>
            <person name="Wincker P."/>
            <person name="Barbe V."/>
            <person name="Fonknechten N."/>
            <person name="Vallenet D."/>
            <person name="Segurens B."/>
            <person name="Schenowitz-Truong C."/>
            <person name="Medigue C."/>
            <person name="Collingro A."/>
            <person name="Snel B."/>
            <person name="Dutilh B.E."/>
            <person name="OpDenCamp H.J.M."/>
            <person name="vanDerDrift C."/>
            <person name="Cirpus I."/>
            <person name="vanDePas-Schoonen K.T."/>
            <person name="Harhangi H.R."/>
            <person name="vanNiftrik L."/>
            <person name="Schmid M."/>
            <person name="Keltjens J."/>
            <person name="vanDeVossenberg J."/>
            <person name="Kartal B."/>
            <person name="Meier H."/>
            <person name="Frishman D."/>
            <person name="Huynen M.A."/>
            <person name="Mewes H."/>
            <person name="Weissenbach J."/>
            <person name="Jetten M.S.M."/>
            <person name="Wagner M."/>
            <person name="LePaslier D."/>
        </authorList>
    </citation>
    <scope>NUCLEOTIDE SEQUENCE</scope>
</reference>
<name>Q1PWA3_KUEST</name>
<dbReference type="AlphaFoldDB" id="Q1PWA3"/>
<gene>
    <name evidence="1" type="ORF">kustc0757</name>
</gene>
<accession>Q1PWA3</accession>
<organism evidence="1">
    <name type="scientific">Kuenenia stuttgartiensis</name>
    <dbReference type="NCBI Taxonomy" id="174633"/>
    <lineage>
        <taxon>Bacteria</taxon>
        <taxon>Pseudomonadati</taxon>
        <taxon>Planctomycetota</taxon>
        <taxon>Candidatus Brocadiia</taxon>
        <taxon>Candidatus Brocadiales</taxon>
        <taxon>Candidatus Brocadiaceae</taxon>
        <taxon>Candidatus Kuenenia</taxon>
    </lineage>
</organism>
<protein>
    <submittedName>
        <fullName evidence="1">Uncharacterized protein</fullName>
    </submittedName>
</protein>
<dbReference type="EMBL" id="CT573073">
    <property type="protein sequence ID" value="CAJ71502.1"/>
    <property type="molecule type" value="Genomic_DNA"/>
</dbReference>